<dbReference type="EMBL" id="JAKKUT010000002">
    <property type="protein sequence ID" value="MDG2991126.1"/>
    <property type="molecule type" value="Genomic_DNA"/>
</dbReference>
<organism evidence="2 3">
    <name type="scientific">Candidatus Synechococcus calcipolaris G9</name>
    <dbReference type="NCBI Taxonomy" id="1497997"/>
    <lineage>
        <taxon>Bacteria</taxon>
        <taxon>Bacillati</taxon>
        <taxon>Cyanobacteriota</taxon>
        <taxon>Cyanophyceae</taxon>
        <taxon>Synechococcales</taxon>
        <taxon>Synechococcaceae</taxon>
        <taxon>Synechococcus</taxon>
    </lineage>
</organism>
<reference evidence="2" key="2">
    <citation type="submission" date="2022-01" db="EMBL/GenBank/DDBJ databases">
        <authorList>
            <person name="Zivanovic Y."/>
            <person name="Moreira D."/>
            <person name="Lopez-Garcia P."/>
        </authorList>
    </citation>
    <scope>NUCLEOTIDE SEQUENCE</scope>
    <source>
        <strain evidence="2">G9</strain>
    </source>
</reference>
<protein>
    <submittedName>
        <fullName evidence="2">Uncharacterized protein</fullName>
    </submittedName>
</protein>
<dbReference type="Proteomes" id="UP001154265">
    <property type="component" value="Unassembled WGS sequence"/>
</dbReference>
<evidence type="ECO:0000313" key="2">
    <source>
        <dbReference type="EMBL" id="MDG2991126.1"/>
    </source>
</evidence>
<gene>
    <name evidence="2" type="ORF">L3556_09330</name>
</gene>
<accession>A0ABT6EZX9</accession>
<dbReference type="RefSeq" id="WP_277867007.1">
    <property type="nucleotide sequence ID" value="NZ_JAKKUT010000002.1"/>
</dbReference>
<name>A0ABT6EZX9_9SYNE</name>
<feature type="compositionally biased region" description="Polar residues" evidence="1">
    <location>
        <begin position="177"/>
        <end position="188"/>
    </location>
</feature>
<proteinExistence type="predicted"/>
<comment type="caution">
    <text evidence="2">The sequence shown here is derived from an EMBL/GenBank/DDBJ whole genome shotgun (WGS) entry which is preliminary data.</text>
</comment>
<feature type="region of interest" description="Disordered" evidence="1">
    <location>
        <begin position="167"/>
        <end position="188"/>
    </location>
</feature>
<evidence type="ECO:0000256" key="1">
    <source>
        <dbReference type="SAM" id="MobiDB-lite"/>
    </source>
</evidence>
<reference evidence="2" key="1">
    <citation type="journal article" date="2022" name="Genome Biol. Evol.">
        <title>A New Gene Family Diagnostic for Intracellular Biomineralization of Amorphous Ca Carbonates by Cyanobacteria.</title>
        <authorList>
            <person name="Benzerara K."/>
            <person name="Duprat E."/>
            <person name="Bitard-Feildel T."/>
            <person name="Caumes G."/>
            <person name="Cassier-Chauvat C."/>
            <person name="Chauvat F."/>
            <person name="Dezi M."/>
            <person name="Diop S.I."/>
            <person name="Gaschignard G."/>
            <person name="Gorgen S."/>
            <person name="Gugger M."/>
            <person name="Lopez-Garcia P."/>
            <person name="Millet M."/>
            <person name="Skouri-Panet F."/>
            <person name="Moreira D."/>
            <person name="Callebaut I."/>
        </authorList>
    </citation>
    <scope>NUCLEOTIDE SEQUENCE</scope>
    <source>
        <strain evidence="2">G9</strain>
    </source>
</reference>
<sequence>MAISPNQYEEVLSRYSDSAQATHLLRQYRPYLEMMPSMRRPQESLISIPLPIAEIQIPATAPNQRSQVKSLLLPCDLVFLMCDPEWKVKTDVEILILIHRPGETFSALLSRWRQIQIILSRAYSWDMPLQHRDVFNEGASRQLPLFVLFKETSRVIKRGMKAARLPHVIQPSPPEPQTVTTETLVPDK</sequence>
<keyword evidence="3" id="KW-1185">Reference proteome</keyword>
<evidence type="ECO:0000313" key="3">
    <source>
        <dbReference type="Proteomes" id="UP001154265"/>
    </source>
</evidence>